<dbReference type="PROSITE" id="PS51192">
    <property type="entry name" value="HELICASE_ATP_BIND_1"/>
    <property type="match status" value="1"/>
</dbReference>
<evidence type="ECO:0000256" key="10">
    <source>
        <dbReference type="SAM" id="MobiDB-lite"/>
    </source>
</evidence>
<dbReference type="AlphaFoldDB" id="A0AAD1X2G2"/>
<reference evidence="13" key="1">
    <citation type="submission" date="2023-07" db="EMBL/GenBank/DDBJ databases">
        <authorList>
            <consortium name="AG Swart"/>
            <person name="Singh M."/>
            <person name="Singh A."/>
            <person name="Seah K."/>
            <person name="Emmerich C."/>
        </authorList>
    </citation>
    <scope>NUCLEOTIDE SEQUENCE</scope>
    <source>
        <strain evidence="13">DP1</strain>
    </source>
</reference>
<evidence type="ECO:0000256" key="6">
    <source>
        <dbReference type="ARBA" id="ARBA00022884"/>
    </source>
</evidence>
<comment type="similarity">
    <text evidence="7">Belongs to the DEAD box helicase family. DDX52/ROK1 subfamily.</text>
</comment>
<dbReference type="Gene3D" id="3.40.50.300">
    <property type="entry name" value="P-loop containing nucleotide triphosphate hydrolases"/>
    <property type="match status" value="2"/>
</dbReference>
<feature type="domain" description="Helicase C-terminal" evidence="12">
    <location>
        <begin position="347"/>
        <end position="508"/>
    </location>
</feature>
<keyword evidence="5" id="KW-0067">ATP-binding</keyword>
<evidence type="ECO:0000256" key="3">
    <source>
        <dbReference type="ARBA" id="ARBA00022801"/>
    </source>
</evidence>
<keyword evidence="9" id="KW-0175">Coiled coil</keyword>
<name>A0AAD1X2G2_EUPCR</name>
<evidence type="ECO:0000256" key="8">
    <source>
        <dbReference type="ARBA" id="ARBA00047984"/>
    </source>
</evidence>
<evidence type="ECO:0000256" key="7">
    <source>
        <dbReference type="ARBA" id="ARBA00024355"/>
    </source>
</evidence>
<feature type="domain" description="Helicase ATP-binding" evidence="11">
    <location>
        <begin position="162"/>
        <end position="336"/>
    </location>
</feature>
<dbReference type="InterPro" id="IPR001650">
    <property type="entry name" value="Helicase_C-like"/>
</dbReference>
<dbReference type="PANTHER" id="PTHR47959">
    <property type="entry name" value="ATP-DEPENDENT RNA HELICASE RHLE-RELATED"/>
    <property type="match status" value="1"/>
</dbReference>
<sequence>MDIFRELTRGIKFDKNNKIKCSDKSSKKPSELKYILSGKKRKNENTEEKGEKRPKDDYVTDEEVEKIKKQIAQLKESITGEETAEEVKDYEDRYKALINKKTEVVALMRKKFKIKVEGDRVPPPLDSFEKIQNLLKLDVSIMRRIQDQIKFKRPTPIQMQAIPIIAKKRDLIALAETGSGKSLSFILPLLCKVNPDVEGVQAIVLAPTRELLIQLYKQFMVFNPHPKKLKVKFLRRKLIPKDQTEVDHFVNNCKILLSTPLRLESVLKELDLKFETVRHIVVDEADAMFDMAFLPQVDKIIKHCTNPSLQKSYFSATMQPVIEEMLRENMSDPVKIICGLKNATAGSVEQKLVYCGSEEGKMYALRNIFREGFTPPMLIFVQNKQRSMELYKELIVEGISCNIIHGDRIKEQRDEVVMKFRTGKISLLICTDLMSRGIDFLNVNYVVNYDFPQSIVSYIHRVGRTGRAGNQGTALTLYTDSDIEYLRSIANLMKKSGCDVKPWMLELKNPGRKKWKELEKNPKKHMKRETISTDIKKNTNKKFMKVIKDFSKKCKKYNSKFADKPIKSKAPAKEEEEELSDDVLEELDEISDEEEREQLRKEMQGGMNEIPDYVDDSEDDNSI</sequence>
<dbReference type="CDD" id="cd18787">
    <property type="entry name" value="SF2_C_DEAD"/>
    <property type="match status" value="1"/>
</dbReference>
<protein>
    <recommendedName>
        <fullName evidence="1">RNA helicase</fullName>
        <ecNumber evidence="1">3.6.4.13</ecNumber>
    </recommendedName>
</protein>
<evidence type="ECO:0000256" key="4">
    <source>
        <dbReference type="ARBA" id="ARBA00022806"/>
    </source>
</evidence>
<evidence type="ECO:0000256" key="9">
    <source>
        <dbReference type="SAM" id="Coils"/>
    </source>
</evidence>
<keyword evidence="4" id="KW-0347">Helicase</keyword>
<feature type="coiled-coil region" evidence="9">
    <location>
        <begin position="64"/>
        <end position="100"/>
    </location>
</feature>
<keyword evidence="6" id="KW-0694">RNA-binding</keyword>
<dbReference type="GO" id="GO:0003724">
    <property type="term" value="F:RNA helicase activity"/>
    <property type="evidence" value="ECO:0007669"/>
    <property type="project" value="UniProtKB-EC"/>
</dbReference>
<dbReference type="Proteomes" id="UP001295684">
    <property type="component" value="Unassembled WGS sequence"/>
</dbReference>
<proteinExistence type="inferred from homology"/>
<evidence type="ECO:0000256" key="1">
    <source>
        <dbReference type="ARBA" id="ARBA00012552"/>
    </source>
</evidence>
<evidence type="ECO:0000256" key="5">
    <source>
        <dbReference type="ARBA" id="ARBA00022840"/>
    </source>
</evidence>
<dbReference type="GO" id="GO:0003723">
    <property type="term" value="F:RNA binding"/>
    <property type="evidence" value="ECO:0007669"/>
    <property type="project" value="UniProtKB-KW"/>
</dbReference>
<dbReference type="Pfam" id="PF00270">
    <property type="entry name" value="DEAD"/>
    <property type="match status" value="1"/>
</dbReference>
<dbReference type="SUPFAM" id="SSF52540">
    <property type="entry name" value="P-loop containing nucleoside triphosphate hydrolases"/>
    <property type="match status" value="1"/>
</dbReference>
<dbReference type="SMART" id="SM00490">
    <property type="entry name" value="HELICc"/>
    <property type="match status" value="1"/>
</dbReference>
<evidence type="ECO:0000313" key="14">
    <source>
        <dbReference type="Proteomes" id="UP001295684"/>
    </source>
</evidence>
<feature type="compositionally biased region" description="Acidic residues" evidence="10">
    <location>
        <begin position="612"/>
        <end position="623"/>
    </location>
</feature>
<feature type="compositionally biased region" description="Basic and acidic residues" evidence="10">
    <location>
        <begin position="19"/>
        <end position="31"/>
    </location>
</feature>
<dbReference type="InterPro" id="IPR011545">
    <property type="entry name" value="DEAD/DEAH_box_helicase_dom"/>
</dbReference>
<dbReference type="GO" id="GO:0005524">
    <property type="term" value="F:ATP binding"/>
    <property type="evidence" value="ECO:0007669"/>
    <property type="project" value="UniProtKB-KW"/>
</dbReference>
<keyword evidence="2" id="KW-0547">Nucleotide-binding</keyword>
<dbReference type="Pfam" id="PF00271">
    <property type="entry name" value="Helicase_C"/>
    <property type="match status" value="1"/>
</dbReference>
<dbReference type="EMBL" id="CAMPGE010001827">
    <property type="protein sequence ID" value="CAI2360628.1"/>
    <property type="molecule type" value="Genomic_DNA"/>
</dbReference>
<evidence type="ECO:0000259" key="12">
    <source>
        <dbReference type="PROSITE" id="PS51194"/>
    </source>
</evidence>
<dbReference type="InterPro" id="IPR014001">
    <property type="entry name" value="Helicase_ATP-bd"/>
</dbReference>
<organism evidence="13 14">
    <name type="scientific">Euplotes crassus</name>
    <dbReference type="NCBI Taxonomy" id="5936"/>
    <lineage>
        <taxon>Eukaryota</taxon>
        <taxon>Sar</taxon>
        <taxon>Alveolata</taxon>
        <taxon>Ciliophora</taxon>
        <taxon>Intramacronucleata</taxon>
        <taxon>Spirotrichea</taxon>
        <taxon>Hypotrichia</taxon>
        <taxon>Euplotida</taxon>
        <taxon>Euplotidae</taxon>
        <taxon>Moneuplotes</taxon>
    </lineage>
</organism>
<feature type="region of interest" description="Disordered" evidence="10">
    <location>
        <begin position="19"/>
        <end position="58"/>
    </location>
</feature>
<evidence type="ECO:0000256" key="2">
    <source>
        <dbReference type="ARBA" id="ARBA00022741"/>
    </source>
</evidence>
<dbReference type="GO" id="GO:0016787">
    <property type="term" value="F:hydrolase activity"/>
    <property type="evidence" value="ECO:0007669"/>
    <property type="project" value="UniProtKB-KW"/>
</dbReference>
<dbReference type="GO" id="GO:0005829">
    <property type="term" value="C:cytosol"/>
    <property type="evidence" value="ECO:0007669"/>
    <property type="project" value="TreeGrafter"/>
</dbReference>
<comment type="catalytic activity">
    <reaction evidence="8">
        <text>ATP + H2O = ADP + phosphate + H(+)</text>
        <dbReference type="Rhea" id="RHEA:13065"/>
        <dbReference type="ChEBI" id="CHEBI:15377"/>
        <dbReference type="ChEBI" id="CHEBI:15378"/>
        <dbReference type="ChEBI" id="CHEBI:30616"/>
        <dbReference type="ChEBI" id="CHEBI:43474"/>
        <dbReference type="ChEBI" id="CHEBI:456216"/>
        <dbReference type="EC" id="3.6.4.13"/>
    </reaction>
</comment>
<accession>A0AAD1X2G2</accession>
<dbReference type="PROSITE" id="PS51194">
    <property type="entry name" value="HELICASE_CTER"/>
    <property type="match status" value="1"/>
</dbReference>
<dbReference type="EC" id="3.6.4.13" evidence="1"/>
<keyword evidence="3" id="KW-0378">Hydrolase</keyword>
<gene>
    <name evidence="13" type="ORF">ECRASSUSDP1_LOCUS1932</name>
</gene>
<dbReference type="InterPro" id="IPR027417">
    <property type="entry name" value="P-loop_NTPase"/>
</dbReference>
<keyword evidence="14" id="KW-1185">Reference proteome</keyword>
<feature type="compositionally biased region" description="Basic and acidic residues" evidence="10">
    <location>
        <begin position="43"/>
        <end position="58"/>
    </location>
</feature>
<dbReference type="SMART" id="SM00487">
    <property type="entry name" value="DEXDc"/>
    <property type="match status" value="1"/>
</dbReference>
<comment type="caution">
    <text evidence="13">The sequence shown here is derived from an EMBL/GenBank/DDBJ whole genome shotgun (WGS) entry which is preliminary data.</text>
</comment>
<dbReference type="PANTHER" id="PTHR47959:SF15">
    <property type="entry name" value="RNA HELICASE"/>
    <property type="match status" value="1"/>
</dbReference>
<evidence type="ECO:0000259" key="11">
    <source>
        <dbReference type="PROSITE" id="PS51192"/>
    </source>
</evidence>
<dbReference type="InterPro" id="IPR050079">
    <property type="entry name" value="DEAD_box_RNA_helicase"/>
</dbReference>
<evidence type="ECO:0000313" key="13">
    <source>
        <dbReference type="EMBL" id="CAI2360628.1"/>
    </source>
</evidence>
<feature type="compositionally biased region" description="Acidic residues" evidence="10">
    <location>
        <begin position="574"/>
        <end position="596"/>
    </location>
</feature>
<feature type="region of interest" description="Disordered" evidence="10">
    <location>
        <begin position="564"/>
        <end position="623"/>
    </location>
</feature>